<feature type="region of interest" description="Disordered" evidence="1">
    <location>
        <begin position="64"/>
        <end position="112"/>
    </location>
</feature>
<evidence type="ECO:0000256" key="2">
    <source>
        <dbReference type="SAM" id="Phobius"/>
    </source>
</evidence>
<dbReference type="EMBL" id="CAUYUJ010022615">
    <property type="protein sequence ID" value="CAK0911616.1"/>
    <property type="molecule type" value="Genomic_DNA"/>
</dbReference>
<keyword evidence="2" id="KW-1133">Transmembrane helix</keyword>
<reference evidence="3" key="1">
    <citation type="submission" date="2023-10" db="EMBL/GenBank/DDBJ databases">
        <authorList>
            <person name="Chen Y."/>
            <person name="Shah S."/>
            <person name="Dougan E. K."/>
            <person name="Thang M."/>
            <person name="Chan C."/>
        </authorList>
    </citation>
    <scope>NUCLEOTIDE SEQUENCE [LARGE SCALE GENOMIC DNA]</scope>
</reference>
<keyword evidence="2" id="KW-0812">Transmembrane</keyword>
<keyword evidence="4" id="KW-1185">Reference proteome</keyword>
<feature type="compositionally biased region" description="Basic residues" evidence="1">
    <location>
        <begin position="85"/>
        <end position="98"/>
    </location>
</feature>
<evidence type="ECO:0000313" key="4">
    <source>
        <dbReference type="Proteomes" id="UP001189429"/>
    </source>
</evidence>
<comment type="caution">
    <text evidence="3">The sequence shown here is derived from an EMBL/GenBank/DDBJ whole genome shotgun (WGS) entry which is preliminary data.</text>
</comment>
<protein>
    <submittedName>
        <fullName evidence="3">Uncharacterized protein</fullName>
    </submittedName>
</protein>
<accession>A0ABN9YFK1</accession>
<feature type="region of interest" description="Disordered" evidence="1">
    <location>
        <begin position="1"/>
        <end position="32"/>
    </location>
</feature>
<feature type="compositionally biased region" description="Low complexity" evidence="1">
    <location>
        <begin position="100"/>
        <end position="112"/>
    </location>
</feature>
<feature type="transmembrane region" description="Helical" evidence="2">
    <location>
        <begin position="41"/>
        <end position="61"/>
    </location>
</feature>
<dbReference type="Proteomes" id="UP001189429">
    <property type="component" value="Unassembled WGS sequence"/>
</dbReference>
<sequence length="126" mass="13090">MWEPEGRSAAPEDEEDALLGTHQPPSPSSTSSFVWRHCAEIVAACAFLCGISAGATLVASLRSPRAPRAREDLPRPLHKAAPARGRTHARGLLRRGPRRAGGAAAPGGQVAAASAVAVRRAARRGS</sequence>
<gene>
    <name evidence="3" type="ORF">PCOR1329_LOCUS85453</name>
</gene>
<evidence type="ECO:0000256" key="1">
    <source>
        <dbReference type="SAM" id="MobiDB-lite"/>
    </source>
</evidence>
<name>A0ABN9YFK1_9DINO</name>
<evidence type="ECO:0000313" key="3">
    <source>
        <dbReference type="EMBL" id="CAK0911616.1"/>
    </source>
</evidence>
<proteinExistence type="predicted"/>
<organism evidence="3 4">
    <name type="scientific">Prorocentrum cordatum</name>
    <dbReference type="NCBI Taxonomy" id="2364126"/>
    <lineage>
        <taxon>Eukaryota</taxon>
        <taxon>Sar</taxon>
        <taxon>Alveolata</taxon>
        <taxon>Dinophyceae</taxon>
        <taxon>Prorocentrales</taxon>
        <taxon>Prorocentraceae</taxon>
        <taxon>Prorocentrum</taxon>
    </lineage>
</organism>
<keyword evidence="2" id="KW-0472">Membrane</keyword>